<evidence type="ECO:0000256" key="1">
    <source>
        <dbReference type="SAM" id="MobiDB-lite"/>
    </source>
</evidence>
<name>A0A9Q0QR01_9MAGN</name>
<keyword evidence="2" id="KW-1133">Transmembrane helix</keyword>
<dbReference type="EMBL" id="JAMYWD010000006">
    <property type="protein sequence ID" value="KAJ4968800.1"/>
    <property type="molecule type" value="Genomic_DNA"/>
</dbReference>
<organism evidence="3 4">
    <name type="scientific">Protea cynaroides</name>
    <dbReference type="NCBI Taxonomy" id="273540"/>
    <lineage>
        <taxon>Eukaryota</taxon>
        <taxon>Viridiplantae</taxon>
        <taxon>Streptophyta</taxon>
        <taxon>Embryophyta</taxon>
        <taxon>Tracheophyta</taxon>
        <taxon>Spermatophyta</taxon>
        <taxon>Magnoliopsida</taxon>
        <taxon>Proteales</taxon>
        <taxon>Proteaceae</taxon>
        <taxon>Protea</taxon>
    </lineage>
</organism>
<comment type="caution">
    <text evidence="3">The sequence shown here is derived from an EMBL/GenBank/DDBJ whole genome shotgun (WGS) entry which is preliminary data.</text>
</comment>
<keyword evidence="4" id="KW-1185">Reference proteome</keyword>
<reference evidence="3" key="1">
    <citation type="journal article" date="2023" name="Plant J.">
        <title>The genome of the king protea, Protea cynaroides.</title>
        <authorList>
            <person name="Chang J."/>
            <person name="Duong T.A."/>
            <person name="Schoeman C."/>
            <person name="Ma X."/>
            <person name="Roodt D."/>
            <person name="Barker N."/>
            <person name="Li Z."/>
            <person name="Van de Peer Y."/>
            <person name="Mizrachi E."/>
        </authorList>
    </citation>
    <scope>NUCLEOTIDE SEQUENCE</scope>
    <source>
        <tissue evidence="3">Young leaves</tissue>
    </source>
</reference>
<feature type="transmembrane region" description="Helical" evidence="2">
    <location>
        <begin position="30"/>
        <end position="49"/>
    </location>
</feature>
<feature type="compositionally biased region" description="Acidic residues" evidence="1">
    <location>
        <begin position="198"/>
        <end position="214"/>
    </location>
</feature>
<evidence type="ECO:0000313" key="4">
    <source>
        <dbReference type="Proteomes" id="UP001141806"/>
    </source>
</evidence>
<keyword evidence="2" id="KW-0472">Membrane</keyword>
<dbReference type="OrthoDB" id="10511297at2759"/>
<keyword evidence="2" id="KW-0812">Transmembrane</keyword>
<evidence type="ECO:0000256" key="2">
    <source>
        <dbReference type="SAM" id="Phobius"/>
    </source>
</evidence>
<feature type="region of interest" description="Disordered" evidence="1">
    <location>
        <begin position="188"/>
        <end position="225"/>
    </location>
</feature>
<proteinExistence type="predicted"/>
<gene>
    <name evidence="3" type="ORF">NE237_015501</name>
</gene>
<sequence>MGMEINSNKGKEKEKKTTELSVRRGARFEIGELVVLGGALAVAALIAALTNKARNRRPTATIKDPPKPTGLTKTLKNSCHCSCAEGGNEGLRSLLRTPSQSVQCQHSNCFFCDQGLSRISSTHINFSEFVILETNVNSSKETDEKTSYNTEAWNIPAFEFDDYNIKDGTPVSTMEVLPLLNDVTISPKQENIEKSDDIGGEDDESFEQREEEEGSERTTNSSVDSIAEAVWPAESIEAEMLDFKETKAYCLYSAEKNDKGAYEDEITGNTTEILDLKGDMEFNMVNHASSSSSRSRDPTKEYNFCLDLSSINVMHPHHLHYTSTATPESLLHHAKTYIQNLPAVPVNQRNS</sequence>
<dbReference type="AlphaFoldDB" id="A0A9Q0QR01"/>
<protein>
    <submittedName>
        <fullName evidence="3">Uncharacterized protein</fullName>
    </submittedName>
</protein>
<accession>A0A9Q0QR01</accession>
<dbReference type="Proteomes" id="UP001141806">
    <property type="component" value="Unassembled WGS sequence"/>
</dbReference>
<evidence type="ECO:0000313" key="3">
    <source>
        <dbReference type="EMBL" id="KAJ4968800.1"/>
    </source>
</evidence>